<reference evidence="2 3" key="1">
    <citation type="submission" date="2018-03" db="EMBL/GenBank/DDBJ databases">
        <title>Whole genome sequencing of Histamine producing bacteria.</title>
        <authorList>
            <person name="Butler K."/>
        </authorList>
    </citation>
    <scope>NUCLEOTIDE SEQUENCE [LARGE SCALE GENOMIC DNA]</scope>
    <source>
        <strain evidence="2 3">ATCC 19614</strain>
    </source>
</reference>
<dbReference type="Proteomes" id="UP000241803">
    <property type="component" value="Unassembled WGS sequence"/>
</dbReference>
<proteinExistence type="predicted"/>
<keyword evidence="3" id="KW-1185">Reference proteome</keyword>
<keyword evidence="1" id="KW-0472">Membrane</keyword>
<name>A0A2T3L9K2_9GAMM</name>
<gene>
    <name evidence="2" type="ORF">C9J47_12415</name>
</gene>
<comment type="caution">
    <text evidence="2">The sequence shown here is derived from an EMBL/GenBank/DDBJ whole genome shotgun (WGS) entry which is preliminary data.</text>
</comment>
<evidence type="ECO:0000256" key="1">
    <source>
        <dbReference type="SAM" id="Phobius"/>
    </source>
</evidence>
<evidence type="ECO:0000313" key="3">
    <source>
        <dbReference type="Proteomes" id="UP000241803"/>
    </source>
</evidence>
<keyword evidence="1" id="KW-0812">Transmembrane</keyword>
<organism evidence="2 3">
    <name type="scientific">Photobacterium indicum</name>
    <dbReference type="NCBI Taxonomy" id="81447"/>
    <lineage>
        <taxon>Bacteria</taxon>
        <taxon>Pseudomonadati</taxon>
        <taxon>Pseudomonadota</taxon>
        <taxon>Gammaproteobacteria</taxon>
        <taxon>Vibrionales</taxon>
        <taxon>Vibrionaceae</taxon>
        <taxon>Photobacterium</taxon>
    </lineage>
</organism>
<dbReference type="AlphaFoldDB" id="A0A2T3L9K2"/>
<protein>
    <submittedName>
        <fullName evidence="2">Uncharacterized protein</fullName>
    </submittedName>
</protein>
<accession>A0A2T3L9K2</accession>
<sequence>MVVSYVEATDENTIYDDLLVLTATISAIVSIVLHETIGLVFSLFDNCALPINGRGNNTECREEKV</sequence>
<feature type="transmembrane region" description="Helical" evidence="1">
    <location>
        <begin position="20"/>
        <end position="44"/>
    </location>
</feature>
<evidence type="ECO:0000313" key="2">
    <source>
        <dbReference type="EMBL" id="PSV47658.1"/>
    </source>
</evidence>
<keyword evidence="1" id="KW-1133">Transmembrane helix</keyword>
<dbReference type="EMBL" id="PYOC01000003">
    <property type="protein sequence ID" value="PSV47658.1"/>
    <property type="molecule type" value="Genomic_DNA"/>
</dbReference>